<evidence type="ECO:0000256" key="1">
    <source>
        <dbReference type="SAM" id="Phobius"/>
    </source>
</evidence>
<dbReference type="AlphaFoldDB" id="A0A239JGL6"/>
<protein>
    <submittedName>
        <fullName evidence="2">Uncharacterized protein</fullName>
    </submittedName>
</protein>
<evidence type="ECO:0000313" key="2">
    <source>
        <dbReference type="EMBL" id="SNT05166.1"/>
    </source>
</evidence>
<accession>A0A239JGL6</accession>
<keyword evidence="1" id="KW-0812">Transmembrane</keyword>
<gene>
    <name evidence="2" type="ORF">SAMN06264365_13539</name>
</gene>
<organism evidence="2 3">
    <name type="scientific">Actinoplanes regularis</name>
    <dbReference type="NCBI Taxonomy" id="52697"/>
    <lineage>
        <taxon>Bacteria</taxon>
        <taxon>Bacillati</taxon>
        <taxon>Actinomycetota</taxon>
        <taxon>Actinomycetes</taxon>
        <taxon>Micromonosporales</taxon>
        <taxon>Micromonosporaceae</taxon>
        <taxon>Actinoplanes</taxon>
    </lineage>
</organism>
<keyword evidence="1" id="KW-0472">Membrane</keyword>
<feature type="transmembrane region" description="Helical" evidence="1">
    <location>
        <begin position="20"/>
        <end position="42"/>
    </location>
</feature>
<reference evidence="2 3" key="1">
    <citation type="submission" date="2017-06" db="EMBL/GenBank/DDBJ databases">
        <authorList>
            <person name="Kim H.J."/>
            <person name="Triplett B.A."/>
        </authorList>
    </citation>
    <scope>NUCLEOTIDE SEQUENCE [LARGE SCALE GENOMIC DNA]</scope>
    <source>
        <strain evidence="2 3">DSM 43151</strain>
    </source>
</reference>
<dbReference type="Proteomes" id="UP000198415">
    <property type="component" value="Unassembled WGS sequence"/>
</dbReference>
<dbReference type="EMBL" id="FZNR01000035">
    <property type="protein sequence ID" value="SNT05166.1"/>
    <property type="molecule type" value="Genomic_DNA"/>
</dbReference>
<name>A0A239JGL6_9ACTN</name>
<evidence type="ECO:0000313" key="3">
    <source>
        <dbReference type="Proteomes" id="UP000198415"/>
    </source>
</evidence>
<keyword evidence="1" id="KW-1133">Transmembrane helix</keyword>
<keyword evidence="3" id="KW-1185">Reference proteome</keyword>
<sequence>MAVPFGVLVPSECGSQKSPSTVSTVLAFFAMVGTVAVLRLTVAPDRYFTPSVGVVRAAGIG</sequence>
<proteinExistence type="predicted"/>